<evidence type="ECO:0000313" key="2">
    <source>
        <dbReference type="EMBL" id="SIS98318.1"/>
    </source>
</evidence>
<proteinExistence type="predicted"/>
<reference evidence="2" key="3">
    <citation type="submission" date="2017-01" db="EMBL/GenBank/DDBJ databases">
        <authorList>
            <person name="Mah S.A."/>
            <person name="Swanson W.J."/>
            <person name="Moy G.W."/>
            <person name="Vacquier V.D."/>
        </authorList>
    </citation>
    <scope>NUCLEOTIDE SEQUENCE [LARGE SCALE GENOMIC DNA]</scope>
    <source>
        <strain evidence="2">DSM 21068</strain>
    </source>
</reference>
<protein>
    <submittedName>
        <fullName evidence="1">Peptidase</fullName>
    </submittedName>
</protein>
<dbReference type="OrthoDB" id="1264366at2"/>
<evidence type="ECO:0000313" key="1">
    <source>
        <dbReference type="EMBL" id="PQA90556.1"/>
    </source>
</evidence>
<organism evidence="2 3">
    <name type="scientific">Chryseobacterium piscicola</name>
    <dbReference type="NCBI Taxonomy" id="551459"/>
    <lineage>
        <taxon>Bacteria</taxon>
        <taxon>Pseudomonadati</taxon>
        <taxon>Bacteroidota</taxon>
        <taxon>Flavobacteriia</taxon>
        <taxon>Flavobacteriales</taxon>
        <taxon>Weeksellaceae</taxon>
        <taxon>Chryseobacterium group</taxon>
        <taxon>Chryseobacterium</taxon>
    </lineage>
</organism>
<evidence type="ECO:0000313" key="3">
    <source>
        <dbReference type="Proteomes" id="UP000186246"/>
    </source>
</evidence>
<dbReference type="RefSeq" id="WP_076452400.1">
    <property type="nucleotide sequence ID" value="NZ_FTOJ01000008.1"/>
</dbReference>
<dbReference type="EMBL" id="FTOJ01000008">
    <property type="protein sequence ID" value="SIS98318.1"/>
    <property type="molecule type" value="Genomic_DNA"/>
</dbReference>
<dbReference type="Proteomes" id="UP000186246">
    <property type="component" value="Unassembled WGS sequence"/>
</dbReference>
<keyword evidence="4" id="KW-1185">Reference proteome</keyword>
<reference evidence="3" key="2">
    <citation type="submission" date="2017-01" db="EMBL/GenBank/DDBJ databases">
        <authorList>
            <person name="Varghese N."/>
            <person name="Submissions S."/>
        </authorList>
    </citation>
    <scope>NUCLEOTIDE SEQUENCE [LARGE SCALE GENOMIC DNA]</scope>
    <source>
        <strain evidence="3">DSM 21068</strain>
    </source>
</reference>
<evidence type="ECO:0000313" key="4">
    <source>
        <dbReference type="Proteomes" id="UP000238314"/>
    </source>
</evidence>
<dbReference type="STRING" id="551459.SAMN05421796_10851"/>
<accession>A0A1N7NJA3</accession>
<dbReference type="EMBL" id="MUGO01000024">
    <property type="protein sequence ID" value="PQA90556.1"/>
    <property type="molecule type" value="Genomic_DNA"/>
</dbReference>
<sequence>MANYLWKVTAKRNSFAILKGMYVEILVKNASRKPNQKEVIEAINLKYGDKTASNGTSLSIFEIVEI</sequence>
<name>A0A1N7NJA3_9FLAO</name>
<dbReference type="Proteomes" id="UP000238314">
    <property type="component" value="Unassembled WGS sequence"/>
</dbReference>
<gene>
    <name evidence="1" type="ORF">B0A70_14355</name>
    <name evidence="2" type="ORF">SAMN05421796_10851</name>
</gene>
<reference evidence="1 4" key="1">
    <citation type="submission" date="2016-11" db="EMBL/GenBank/DDBJ databases">
        <title>Whole genomes of Flavobacteriaceae.</title>
        <authorList>
            <person name="Stine C."/>
            <person name="Li C."/>
            <person name="Tadesse D."/>
        </authorList>
    </citation>
    <scope>NUCLEOTIDE SEQUENCE [LARGE SCALE GENOMIC DNA]</scope>
    <source>
        <strain evidence="1 4">DSM 21068</strain>
    </source>
</reference>
<dbReference type="AlphaFoldDB" id="A0A1N7NJA3"/>